<gene>
    <name evidence="3" type="ORF">ACFOSU_02545</name>
</gene>
<proteinExistence type="predicted"/>
<feature type="region of interest" description="Disordered" evidence="1">
    <location>
        <begin position="50"/>
        <end position="113"/>
    </location>
</feature>
<dbReference type="Proteomes" id="UP001595462">
    <property type="component" value="Unassembled WGS sequence"/>
</dbReference>
<comment type="caution">
    <text evidence="3">The sequence shown here is derived from an EMBL/GenBank/DDBJ whole genome shotgun (WGS) entry which is preliminary data.</text>
</comment>
<feature type="signal peptide" evidence="2">
    <location>
        <begin position="1"/>
        <end position="40"/>
    </location>
</feature>
<feature type="region of interest" description="Disordered" evidence="1">
    <location>
        <begin position="435"/>
        <end position="457"/>
    </location>
</feature>
<protein>
    <recommendedName>
        <fullName evidence="5">DUF2993 domain-containing protein</fullName>
    </recommendedName>
</protein>
<evidence type="ECO:0008006" key="5">
    <source>
        <dbReference type="Google" id="ProtNLM"/>
    </source>
</evidence>
<organism evidence="3 4">
    <name type="scientific">Salinisphaera aquimarina</name>
    <dbReference type="NCBI Taxonomy" id="2094031"/>
    <lineage>
        <taxon>Bacteria</taxon>
        <taxon>Pseudomonadati</taxon>
        <taxon>Pseudomonadota</taxon>
        <taxon>Gammaproteobacteria</taxon>
        <taxon>Salinisphaerales</taxon>
        <taxon>Salinisphaeraceae</taxon>
        <taxon>Salinisphaera</taxon>
    </lineage>
</organism>
<dbReference type="EMBL" id="JBHRSS010000001">
    <property type="protein sequence ID" value="MFC3102767.1"/>
    <property type="molecule type" value="Genomic_DNA"/>
</dbReference>
<evidence type="ECO:0000313" key="4">
    <source>
        <dbReference type="Proteomes" id="UP001595462"/>
    </source>
</evidence>
<sequence>MHPDCPATAPHAHGPRLSARLIGMALCLSMSLALPATALAQGQMRETLGAGMDSAQPGARHDADEDDEKEDASSDSAWPQAADASADTDPDGENMKAGQGSQPGPGNQLDPQDRIVPSLLREKTRQYDQLSNIWNKRTVPSGLAANAGKASARDSGINSVALSAENVNFYLADGVGYHVKHLKAALVPVNKGEPVDFDDPEQYRIHILSGEVLIRPQDLDALFNNYILTYEPRALASVENHTRKDTLEVTVGARLFKFIPPVGGIPTTLSGPVKVGKDNWLVYTPSTVKQLGLPVKPLLDAAQMSLSTVTPFDRPGVKLEGDQLLMNPETLFPPPRLIIDRISKASLDDDGLTLTFASDTSDAGFTDPPHPADSYIWLQSGDARFFSTLLVNAHLELLSDSDAPLDFHLYHYRAQSAAGTIRSDRDGTLIVRVPNQFEQDDDAPKQNAGLTRRKPGS</sequence>
<keyword evidence="4" id="KW-1185">Reference proteome</keyword>
<keyword evidence="2" id="KW-0732">Signal</keyword>
<reference evidence="4" key="1">
    <citation type="journal article" date="2019" name="Int. J. Syst. Evol. Microbiol.">
        <title>The Global Catalogue of Microorganisms (GCM) 10K type strain sequencing project: providing services to taxonomists for standard genome sequencing and annotation.</title>
        <authorList>
            <consortium name="The Broad Institute Genomics Platform"/>
            <consortium name="The Broad Institute Genome Sequencing Center for Infectious Disease"/>
            <person name="Wu L."/>
            <person name="Ma J."/>
        </authorList>
    </citation>
    <scope>NUCLEOTIDE SEQUENCE [LARGE SCALE GENOMIC DNA]</scope>
    <source>
        <strain evidence="4">KCTC 52640</strain>
    </source>
</reference>
<dbReference type="RefSeq" id="WP_380686147.1">
    <property type="nucleotide sequence ID" value="NZ_JBHRSS010000001.1"/>
</dbReference>
<feature type="chain" id="PRO_5046279755" description="DUF2993 domain-containing protein" evidence="2">
    <location>
        <begin position="41"/>
        <end position="457"/>
    </location>
</feature>
<name>A0ABV7EM39_9GAMM</name>
<evidence type="ECO:0000256" key="2">
    <source>
        <dbReference type="SAM" id="SignalP"/>
    </source>
</evidence>
<evidence type="ECO:0000256" key="1">
    <source>
        <dbReference type="SAM" id="MobiDB-lite"/>
    </source>
</evidence>
<accession>A0ABV7EM39</accession>
<evidence type="ECO:0000313" key="3">
    <source>
        <dbReference type="EMBL" id="MFC3102767.1"/>
    </source>
</evidence>